<sequence>MRPLVAKFSLLAIILVSTICWAKENRISFPGNNSLLFSSFPTDDEKNTFGSGWKIATYKNKNGESWNLFESDALTPIGGVLFDDAYPPEVSPSGKYATFLIQRVGVVDPGPSGRAEAQSREYCPVLETSTGCILSNQTGEVCGGAWSNHGDRWMIHGMTEDVSASMLHYQFLDANSIWKKFSSTDHKVAGNYIQSLVSESLGIENLLACAPPGENNIKSYGKIAAEFKSIGNNHDAKIILNKIENFIENNRN</sequence>
<name>A0A5E4W912_9BURK</name>
<dbReference type="EMBL" id="CABPRW010000006">
    <property type="protein sequence ID" value="VVE19565.1"/>
    <property type="molecule type" value="Genomic_DNA"/>
</dbReference>
<evidence type="ECO:0000313" key="1">
    <source>
        <dbReference type="EMBL" id="VVE19565.1"/>
    </source>
</evidence>
<organism evidence="1 2">
    <name type="scientific">Pandoraea fibrosis</name>
    <dbReference type="NCBI Taxonomy" id="1891094"/>
    <lineage>
        <taxon>Bacteria</taxon>
        <taxon>Pseudomonadati</taxon>
        <taxon>Pseudomonadota</taxon>
        <taxon>Betaproteobacteria</taxon>
        <taxon>Burkholderiales</taxon>
        <taxon>Burkholderiaceae</taxon>
        <taxon>Pandoraea</taxon>
    </lineage>
</organism>
<protein>
    <submittedName>
        <fullName evidence="1">Uncharacterized protein</fullName>
    </submittedName>
</protein>
<evidence type="ECO:0000313" key="2">
    <source>
        <dbReference type="Proteomes" id="UP000382577"/>
    </source>
</evidence>
<dbReference type="RefSeq" id="WP_150600064.1">
    <property type="nucleotide sequence ID" value="NZ_CABPRW010000006.1"/>
</dbReference>
<reference evidence="1 2" key="1">
    <citation type="submission" date="2019-08" db="EMBL/GenBank/DDBJ databases">
        <authorList>
            <person name="Peeters C."/>
        </authorList>
    </citation>
    <scope>NUCLEOTIDE SEQUENCE [LARGE SCALE GENOMIC DNA]</scope>
    <source>
        <strain evidence="1 2">LMG 31113</strain>
    </source>
</reference>
<dbReference type="OrthoDB" id="9033036at2"/>
<dbReference type="AlphaFoldDB" id="A0A5E4W912"/>
<gene>
    <name evidence="1" type="ORF">PFI31113_03035</name>
</gene>
<proteinExistence type="predicted"/>
<accession>A0A5E4W912</accession>
<dbReference type="Proteomes" id="UP000382577">
    <property type="component" value="Unassembled WGS sequence"/>
</dbReference>